<keyword evidence="2" id="KW-1185">Reference proteome</keyword>
<dbReference type="AlphaFoldDB" id="A0A2G5EE33"/>
<dbReference type="EMBL" id="KZ305026">
    <property type="protein sequence ID" value="PIA54002.1"/>
    <property type="molecule type" value="Genomic_DNA"/>
</dbReference>
<proteinExistence type="predicted"/>
<evidence type="ECO:0000313" key="2">
    <source>
        <dbReference type="Proteomes" id="UP000230069"/>
    </source>
</evidence>
<evidence type="ECO:0000313" key="1">
    <source>
        <dbReference type="EMBL" id="PIA54002.1"/>
    </source>
</evidence>
<dbReference type="InParanoid" id="A0A2G5EE33"/>
<protein>
    <submittedName>
        <fullName evidence="1">Uncharacterized protein</fullName>
    </submittedName>
</protein>
<accession>A0A2G5EE33</accession>
<organism evidence="1 2">
    <name type="scientific">Aquilegia coerulea</name>
    <name type="common">Rocky mountain columbine</name>
    <dbReference type="NCBI Taxonomy" id="218851"/>
    <lineage>
        <taxon>Eukaryota</taxon>
        <taxon>Viridiplantae</taxon>
        <taxon>Streptophyta</taxon>
        <taxon>Embryophyta</taxon>
        <taxon>Tracheophyta</taxon>
        <taxon>Spermatophyta</taxon>
        <taxon>Magnoliopsida</taxon>
        <taxon>Ranunculales</taxon>
        <taxon>Ranunculaceae</taxon>
        <taxon>Thalictroideae</taxon>
        <taxon>Aquilegia</taxon>
    </lineage>
</organism>
<gene>
    <name evidence="1" type="ORF">AQUCO_00900522v1</name>
</gene>
<dbReference type="Proteomes" id="UP000230069">
    <property type="component" value="Unassembled WGS sequence"/>
</dbReference>
<reference evidence="1 2" key="1">
    <citation type="submission" date="2017-09" db="EMBL/GenBank/DDBJ databases">
        <title>WGS assembly of Aquilegia coerulea Goldsmith.</title>
        <authorList>
            <person name="Hodges S."/>
            <person name="Kramer E."/>
            <person name="Nordborg M."/>
            <person name="Tomkins J."/>
            <person name="Borevitz J."/>
            <person name="Derieg N."/>
            <person name="Yan J."/>
            <person name="Mihaltcheva S."/>
            <person name="Hayes R.D."/>
            <person name="Rokhsar D."/>
        </authorList>
    </citation>
    <scope>NUCLEOTIDE SEQUENCE [LARGE SCALE GENOMIC DNA]</scope>
    <source>
        <strain evidence="2">cv. Goldsmith</strain>
    </source>
</reference>
<name>A0A2G5EE33_AQUCA</name>
<sequence length="87" mass="10010">MMNLILADLSESSVKSGLYHTVNVNLSCNFIYTYILHTYCLRYKYPKRYISEVLLLIHTTAFLRPIHPQIISSVYIRSLALLTVSNG</sequence>